<evidence type="ECO:0000259" key="2">
    <source>
        <dbReference type="Pfam" id="PF00144"/>
    </source>
</evidence>
<evidence type="ECO:0000313" key="4">
    <source>
        <dbReference type="Proteomes" id="UP000244855"/>
    </source>
</evidence>
<dbReference type="InterPro" id="IPR001466">
    <property type="entry name" value="Beta-lactam-related"/>
</dbReference>
<organism evidence="3 4">
    <name type="scientific">Periconia macrospinosa</name>
    <dbReference type="NCBI Taxonomy" id="97972"/>
    <lineage>
        <taxon>Eukaryota</taxon>
        <taxon>Fungi</taxon>
        <taxon>Dikarya</taxon>
        <taxon>Ascomycota</taxon>
        <taxon>Pezizomycotina</taxon>
        <taxon>Dothideomycetes</taxon>
        <taxon>Pleosporomycetidae</taxon>
        <taxon>Pleosporales</taxon>
        <taxon>Massarineae</taxon>
        <taxon>Periconiaceae</taxon>
        <taxon>Periconia</taxon>
    </lineage>
</organism>
<keyword evidence="4" id="KW-1185">Reference proteome</keyword>
<dbReference type="AlphaFoldDB" id="A0A2V1DTM3"/>
<sequence length="512" mass="55343">MNETSSDTTTITSDSIFRVASVSKNFAAYSVLFAQNMPRSSSPLPEITLDTPARQILPSFSLQKEDWENGGKDITLRMLASHTAGITREAYSTDFNLVLGGSKANATTIGAGWMSVSAEDVVEHVAKTGLIFAPGERAAYSNIGPSVLASAVVNYYNTLTGSKSKWSDFVAKEILTSLNMTHSFFDPIPKDLLAFVGVPGAPNMVDNTLGEGYNPAGGLWTSANDLSKYVHTIWLSPSPPSSLITPSQRRSSLKPAFDLLDRKQQVGPGWEIDLVQVPVSASVGNKTHAIYGKSGDAFGSHAWIDVVSTLGYGLAIITQESGDPAFTGLFPSTVKNAAHQVLLPAFAEALAERTRVRFAGNYTFARDGGVITDEVRNTTTNSTASFARLEVQDQMLYIKEFYVNGTNALEAIDRVGWAVNAETGPRWYSSAEGTVLVPSEGASETAAYEGEGKSVQVWRFMIPGFENCDYFDWDGYKDQNGWPLTKIVLVELEGGGVELHWPPFDAVLARKG</sequence>
<accession>A0A2V1DTM3</accession>
<dbReference type="OrthoDB" id="10250282at2759"/>
<feature type="domain" description="Beta-lactamase-related" evidence="2">
    <location>
        <begin position="9"/>
        <end position="323"/>
    </location>
</feature>
<dbReference type="Proteomes" id="UP000244855">
    <property type="component" value="Unassembled WGS sequence"/>
</dbReference>
<evidence type="ECO:0000313" key="3">
    <source>
        <dbReference type="EMBL" id="PVI01547.1"/>
    </source>
</evidence>
<gene>
    <name evidence="3" type="ORF">DM02DRAFT_641826</name>
</gene>
<reference evidence="3 4" key="1">
    <citation type="journal article" date="2018" name="Sci. Rep.">
        <title>Comparative genomics provides insights into the lifestyle and reveals functional heterogeneity of dark septate endophytic fungi.</title>
        <authorList>
            <person name="Knapp D.G."/>
            <person name="Nemeth J.B."/>
            <person name="Barry K."/>
            <person name="Hainaut M."/>
            <person name="Henrissat B."/>
            <person name="Johnson J."/>
            <person name="Kuo A."/>
            <person name="Lim J.H.P."/>
            <person name="Lipzen A."/>
            <person name="Nolan M."/>
            <person name="Ohm R.A."/>
            <person name="Tamas L."/>
            <person name="Grigoriev I.V."/>
            <person name="Spatafora J.W."/>
            <person name="Nagy L.G."/>
            <person name="Kovacs G.M."/>
        </authorList>
    </citation>
    <scope>NUCLEOTIDE SEQUENCE [LARGE SCALE GENOMIC DNA]</scope>
    <source>
        <strain evidence="3 4">DSE2036</strain>
    </source>
</reference>
<protein>
    <submittedName>
        <fullName evidence="3">Beta-lactamase/transpeptidase-like protein</fullName>
    </submittedName>
</protein>
<dbReference type="InterPro" id="IPR012338">
    <property type="entry name" value="Beta-lactam/transpept-like"/>
</dbReference>
<dbReference type="InterPro" id="IPR051478">
    <property type="entry name" value="Beta-lactamase-like_AB/R"/>
</dbReference>
<dbReference type="PANTHER" id="PTHR22935:SF95">
    <property type="entry name" value="BETA-LACTAMASE-LIKE 1-RELATED"/>
    <property type="match status" value="1"/>
</dbReference>
<comment type="similarity">
    <text evidence="1">Belongs to the beta-lactamase family.</text>
</comment>
<dbReference type="SUPFAM" id="SSF56601">
    <property type="entry name" value="beta-lactamase/transpeptidase-like"/>
    <property type="match status" value="1"/>
</dbReference>
<dbReference type="EMBL" id="KZ805356">
    <property type="protein sequence ID" value="PVI01547.1"/>
    <property type="molecule type" value="Genomic_DNA"/>
</dbReference>
<dbReference type="PANTHER" id="PTHR22935">
    <property type="entry name" value="PENICILLIN-BINDING PROTEIN"/>
    <property type="match status" value="1"/>
</dbReference>
<dbReference type="STRING" id="97972.A0A2V1DTM3"/>
<proteinExistence type="inferred from homology"/>
<name>A0A2V1DTM3_9PLEO</name>
<dbReference type="Gene3D" id="3.40.710.10">
    <property type="entry name" value="DD-peptidase/beta-lactamase superfamily"/>
    <property type="match status" value="1"/>
</dbReference>
<dbReference type="Pfam" id="PF00144">
    <property type="entry name" value="Beta-lactamase"/>
    <property type="match status" value="1"/>
</dbReference>
<evidence type="ECO:0000256" key="1">
    <source>
        <dbReference type="ARBA" id="ARBA00038473"/>
    </source>
</evidence>